<evidence type="ECO:0000313" key="19">
    <source>
        <dbReference type="EMBL" id="KJZ10283.1"/>
    </source>
</evidence>
<name>A0A0F4QRH2_9GAMM</name>
<dbReference type="PANTHER" id="PTHR13062">
    <property type="entry name" value="COLLAGENASE"/>
    <property type="match status" value="1"/>
</dbReference>
<keyword evidence="15" id="KW-0865">Zymogen</keyword>
<evidence type="ECO:0000256" key="8">
    <source>
        <dbReference type="ARBA" id="ARBA00022723"/>
    </source>
</evidence>
<evidence type="ECO:0000313" key="20">
    <source>
        <dbReference type="Proteomes" id="UP000033452"/>
    </source>
</evidence>
<dbReference type="InterPro" id="IPR013661">
    <property type="entry name" value="Peptidase_M9_N_dom"/>
</dbReference>
<dbReference type="Gene3D" id="3.40.30.160">
    <property type="entry name" value="Collagenase ColT, N-terminal domain"/>
    <property type="match status" value="1"/>
</dbReference>
<evidence type="ECO:0000256" key="14">
    <source>
        <dbReference type="ARBA" id="ARBA00023049"/>
    </source>
</evidence>
<dbReference type="GO" id="GO:0008270">
    <property type="term" value="F:zinc ion binding"/>
    <property type="evidence" value="ECO:0007669"/>
    <property type="project" value="InterPro"/>
</dbReference>
<evidence type="ECO:0000256" key="17">
    <source>
        <dbReference type="SAM" id="SignalP"/>
    </source>
</evidence>
<dbReference type="Pfam" id="PF01752">
    <property type="entry name" value="Peptidase_M9"/>
    <property type="match status" value="1"/>
</dbReference>
<dbReference type="PRINTS" id="PR00931">
    <property type="entry name" value="MICOLLPTASE"/>
</dbReference>
<dbReference type="Gene3D" id="2.60.40.10">
    <property type="entry name" value="Immunoglobulins"/>
    <property type="match status" value="1"/>
</dbReference>
<feature type="domain" description="PKD" evidence="18">
    <location>
        <begin position="618"/>
        <end position="706"/>
    </location>
</feature>
<evidence type="ECO:0000256" key="16">
    <source>
        <dbReference type="PIRSR" id="PIRSR602169-1"/>
    </source>
</evidence>
<dbReference type="InterPro" id="IPR002169">
    <property type="entry name" value="Peptidase_M9A/M9B"/>
</dbReference>
<dbReference type="InterPro" id="IPR035986">
    <property type="entry name" value="PKD_dom_sf"/>
</dbReference>
<comment type="cofactor">
    <cofactor evidence="3">
        <name>Zn(2+)</name>
        <dbReference type="ChEBI" id="CHEBI:29105"/>
    </cofactor>
</comment>
<dbReference type="InterPro" id="IPR007280">
    <property type="entry name" value="Peptidase_C_arc/bac"/>
</dbReference>
<evidence type="ECO:0000259" key="18">
    <source>
        <dbReference type="PROSITE" id="PS50093"/>
    </source>
</evidence>
<comment type="catalytic activity">
    <reaction evidence="1">
        <text>Digestion of native collagen in the triple helical region at Xaa-|-Gly bonds. With synthetic peptides, a preference is shown for Gly at P3 and P1', Pro and Ala at P2 and P2', and hydroxyproline, Ala or Arg at P3'.</text>
        <dbReference type="EC" id="3.4.24.3"/>
    </reaction>
</comment>
<sequence length="926" mass="100784">MMKITAILAALPLLCTSVEAAQQQVERQFKPLSAQDLQLAHGDEGHSHVAQDNAPTAARESVMHAHLPVMMRLASEPVDVASSCDLAAFANASASTIVAQISGQGAGCVNDLFSAPSDTQVATFTTAKMLAVATQAKTLSVAYTGTGSAGLEALFLFIRAGFYVEFYNDSVSFDSSVQTAVKGALDAFVANSHFYDNNDAHGEVLGEVITTMDSSELQHVYLPVVKAWLSRWSESYADSWHMRGAVNGIFTILFRGQWNSDFVALVGSDAELVTLLANFTKQNWMLGSDAEFLIINAARELARLKNYQGTPIQSAVDEALKSLFATYQSYGYGDGVWLGAADVATYYANCEDFGICGFKEELRDKALSQTYQCSSTIRIRSQEMTQAQHLSACDTMAAEETRFHTMLETNQTPVADDNNTMLQVNIFNSSADYKKYAGPIFGISTDNGGMYLEGDPSVVGNQANFIAYEASYAKPDHYVWNLEHEYVHYLDGRFDLYGDFNAPTETIVWWSEGVAEYVANLNDNQDAIDTIKDGSTYQLGEVFATTYDGFDQDRIYRWGYLAVRFMIETHKDEVNAMLSETRVGNWAGYKTRIDNWAAQYGTEFTQWTQQLAGDQNQAPTAVINGPYQGTVGTALSFSSQGSSDPEGSTLAYLWQFGDGAQSTQANPTHTYQDEGSYTVTLSVTDEQGLAHQVSTQAVIESGQGTVELQNGRAVQVSGAHKELSYFKVRLPEGATDLSAAISGGSGDADLYLRYGELPTQDTYDCRPYVGGNSERCDIAAPQAGDYYIMLRGYNAYSDVELMASFTAPSAALPDTCATQGSVSDGRLSDGVPVCMGNREPMWFSLENVSAQQSIRIETAHGNGDLTLEYSNQGWPDGENVEARSARAGNGECINLSGQSQYWGYLKVSGAPVGATIQVTYNDGWCN</sequence>
<dbReference type="SMART" id="SM00089">
    <property type="entry name" value="PKD"/>
    <property type="match status" value="1"/>
</dbReference>
<dbReference type="EC" id="3.4.24.3" evidence="5"/>
<protein>
    <recommendedName>
        <fullName evidence="5">microbial collagenase</fullName>
        <ecNumber evidence="5">3.4.24.3</ecNumber>
    </recommendedName>
</protein>
<keyword evidence="11" id="KW-0862">Zinc</keyword>
<gene>
    <name evidence="19" type="ORF">TW77_08700</name>
</gene>
<keyword evidence="9 17" id="KW-0732">Signal</keyword>
<dbReference type="Pfam" id="PF08453">
    <property type="entry name" value="Peptidase_M9_N"/>
    <property type="match status" value="1"/>
</dbReference>
<feature type="chain" id="PRO_5002476073" description="microbial collagenase" evidence="17">
    <location>
        <begin position="21"/>
        <end position="926"/>
    </location>
</feature>
<keyword evidence="14" id="KW-0482">Metalloprotease</keyword>
<accession>A0A0F4QRH2</accession>
<evidence type="ECO:0000256" key="4">
    <source>
        <dbReference type="ARBA" id="ARBA00004613"/>
    </source>
</evidence>
<dbReference type="CDD" id="cd00146">
    <property type="entry name" value="PKD"/>
    <property type="match status" value="1"/>
</dbReference>
<dbReference type="GO" id="GO:0004222">
    <property type="term" value="F:metalloendopeptidase activity"/>
    <property type="evidence" value="ECO:0007669"/>
    <property type="project" value="UniProtKB-EC"/>
</dbReference>
<keyword evidence="7" id="KW-0645">Protease</keyword>
<dbReference type="PANTHER" id="PTHR13062:SF9">
    <property type="entry name" value="MICROBIAL COLLAGENASE"/>
    <property type="match status" value="1"/>
</dbReference>
<reference evidence="19 20" key="1">
    <citation type="journal article" date="2015" name="BMC Genomics">
        <title>Genome mining reveals unlocked bioactive potential of marine Gram-negative bacteria.</title>
        <authorList>
            <person name="Machado H."/>
            <person name="Sonnenschein E.C."/>
            <person name="Melchiorsen J."/>
            <person name="Gram L."/>
        </authorList>
    </citation>
    <scope>NUCLEOTIDE SEQUENCE [LARGE SCALE GENOMIC DNA]</scope>
    <source>
        <strain evidence="19 20">S2471</strain>
    </source>
</reference>
<evidence type="ECO:0000256" key="13">
    <source>
        <dbReference type="ARBA" id="ARBA00023026"/>
    </source>
</evidence>
<keyword evidence="10" id="KW-0378">Hydrolase</keyword>
<evidence type="ECO:0000256" key="10">
    <source>
        <dbReference type="ARBA" id="ARBA00022801"/>
    </source>
</evidence>
<proteinExistence type="predicted"/>
<dbReference type="AlphaFoldDB" id="A0A0F4QRH2"/>
<feature type="signal peptide" evidence="17">
    <location>
        <begin position="1"/>
        <end position="20"/>
    </location>
</feature>
<dbReference type="GO" id="GO:0006508">
    <property type="term" value="P:proteolysis"/>
    <property type="evidence" value="ECO:0007669"/>
    <property type="project" value="UniProtKB-KW"/>
</dbReference>
<keyword evidence="20" id="KW-1185">Reference proteome</keyword>
<dbReference type="SUPFAM" id="SSF49299">
    <property type="entry name" value="PKD domain"/>
    <property type="match status" value="1"/>
</dbReference>
<evidence type="ECO:0000256" key="1">
    <source>
        <dbReference type="ARBA" id="ARBA00000424"/>
    </source>
</evidence>
<dbReference type="Pfam" id="PF18911">
    <property type="entry name" value="PKD_4"/>
    <property type="match status" value="1"/>
</dbReference>
<evidence type="ECO:0000256" key="15">
    <source>
        <dbReference type="ARBA" id="ARBA00023145"/>
    </source>
</evidence>
<evidence type="ECO:0000256" key="6">
    <source>
        <dbReference type="ARBA" id="ARBA00022525"/>
    </source>
</evidence>
<keyword evidence="13" id="KW-0843">Virulence</keyword>
<dbReference type="Pfam" id="PF04151">
    <property type="entry name" value="PPC"/>
    <property type="match status" value="1"/>
</dbReference>
<evidence type="ECO:0000256" key="7">
    <source>
        <dbReference type="ARBA" id="ARBA00022670"/>
    </source>
</evidence>
<evidence type="ECO:0000256" key="9">
    <source>
        <dbReference type="ARBA" id="ARBA00022729"/>
    </source>
</evidence>
<dbReference type="EMBL" id="JXYA01000016">
    <property type="protein sequence ID" value="KJZ10283.1"/>
    <property type="molecule type" value="Genomic_DNA"/>
</dbReference>
<evidence type="ECO:0000256" key="5">
    <source>
        <dbReference type="ARBA" id="ARBA00012653"/>
    </source>
</evidence>
<dbReference type="InterPro" id="IPR022409">
    <property type="entry name" value="PKD/Chitinase_dom"/>
</dbReference>
<keyword evidence="12" id="KW-0106">Calcium</keyword>
<dbReference type="InterPro" id="IPR013783">
    <property type="entry name" value="Ig-like_fold"/>
</dbReference>
<comment type="cofactor">
    <cofactor evidence="2">
        <name>Ca(2+)</name>
        <dbReference type="ChEBI" id="CHEBI:29108"/>
    </cofactor>
</comment>
<dbReference type="Gene3D" id="1.10.390.20">
    <property type="match status" value="1"/>
</dbReference>
<dbReference type="PATRIC" id="fig|43658.5.peg.1834"/>
<comment type="subcellular location">
    <subcellularLocation>
        <location evidence="4">Secreted</location>
    </subcellularLocation>
</comment>
<keyword evidence="6" id="KW-0964">Secreted</keyword>
<dbReference type="InterPro" id="IPR000601">
    <property type="entry name" value="PKD_dom"/>
</dbReference>
<evidence type="ECO:0000256" key="3">
    <source>
        <dbReference type="ARBA" id="ARBA00001947"/>
    </source>
</evidence>
<evidence type="ECO:0000256" key="2">
    <source>
        <dbReference type="ARBA" id="ARBA00001913"/>
    </source>
</evidence>
<dbReference type="GO" id="GO:0005576">
    <property type="term" value="C:extracellular region"/>
    <property type="evidence" value="ECO:0007669"/>
    <property type="project" value="UniProtKB-SubCell"/>
</dbReference>
<dbReference type="Gene3D" id="2.60.120.380">
    <property type="match status" value="2"/>
</dbReference>
<comment type="caution">
    <text evidence="19">The sequence shown here is derived from an EMBL/GenBank/DDBJ whole genome shotgun (WGS) entry which is preliminary data.</text>
</comment>
<dbReference type="PROSITE" id="PS50093">
    <property type="entry name" value="PKD"/>
    <property type="match status" value="1"/>
</dbReference>
<dbReference type="Proteomes" id="UP000033452">
    <property type="component" value="Unassembled WGS sequence"/>
</dbReference>
<keyword evidence="8" id="KW-0479">Metal-binding</keyword>
<feature type="active site" evidence="16">
    <location>
        <position position="485"/>
    </location>
</feature>
<organism evidence="19 20">
    <name type="scientific">Pseudoalteromonas rubra</name>
    <dbReference type="NCBI Taxonomy" id="43658"/>
    <lineage>
        <taxon>Bacteria</taxon>
        <taxon>Pseudomonadati</taxon>
        <taxon>Pseudomonadota</taxon>
        <taxon>Gammaproteobacteria</taxon>
        <taxon>Alteromonadales</taxon>
        <taxon>Pseudoalteromonadaceae</taxon>
        <taxon>Pseudoalteromonas</taxon>
    </lineage>
</organism>
<evidence type="ECO:0000256" key="12">
    <source>
        <dbReference type="ARBA" id="ARBA00022837"/>
    </source>
</evidence>
<evidence type="ECO:0000256" key="11">
    <source>
        <dbReference type="ARBA" id="ARBA00022833"/>
    </source>
</evidence>